<dbReference type="EMBL" id="CP076365">
    <property type="protein sequence ID" value="QWK93007.1"/>
    <property type="molecule type" value="Genomic_DNA"/>
</dbReference>
<keyword evidence="2" id="KW-1185">Reference proteome</keyword>
<dbReference type="RefSeq" id="WP_215507639.1">
    <property type="nucleotide sequence ID" value="NZ_CP076365.1"/>
</dbReference>
<reference evidence="1" key="1">
    <citation type="submission" date="2021-06" db="EMBL/GenBank/DDBJ databases">
        <authorList>
            <person name="Lee C.-S."/>
            <person name="Jin L."/>
        </authorList>
    </citation>
    <scope>NUCLEOTIDE SEQUENCE</scope>
    <source>
        <strain evidence="1">Con5</strain>
        <plasmid evidence="1">p4</plasmid>
    </source>
</reference>
<gene>
    <name evidence="1" type="ORF">KM031_21520</name>
</gene>
<dbReference type="Proteomes" id="UP000679352">
    <property type="component" value="Plasmid p4"/>
</dbReference>
<dbReference type="Pfam" id="PF09677">
    <property type="entry name" value="TrbI_Ftype"/>
    <property type="match status" value="1"/>
</dbReference>
<organism evidence="1 2">
    <name type="scientific">Gemmobacter fulvus</name>
    <dbReference type="NCBI Taxonomy" id="2840474"/>
    <lineage>
        <taxon>Bacteria</taxon>
        <taxon>Pseudomonadati</taxon>
        <taxon>Pseudomonadota</taxon>
        <taxon>Alphaproteobacteria</taxon>
        <taxon>Rhodobacterales</taxon>
        <taxon>Paracoccaceae</taxon>
        <taxon>Gemmobacter</taxon>
    </lineage>
</organism>
<protein>
    <submittedName>
        <fullName evidence="1">Type-F conjugative transfer system protein TrbI</fullName>
    </submittedName>
</protein>
<geneLocation type="plasmid" evidence="1 2">
    <name>p4</name>
</geneLocation>
<dbReference type="KEGG" id="gfu:KM031_21520"/>
<sequence>MNTPHVEAVLAQLVAALKADGATPAEVPPLAPIAEPARAETEPVLAPTPEPMARGGLMEMTKLATTGIAAVFATLLIVSATSPKAIDKAPRILVIDANVAMARYIERPDVSALDEAAFAEAVKAYHGALEAEMQALTASGRVILLSADVVLAGDAPDVTDRLVTAALARVSPGGLQ</sequence>
<dbReference type="AlphaFoldDB" id="A0A975S3R8"/>
<keyword evidence="1" id="KW-0614">Plasmid</keyword>
<evidence type="ECO:0000313" key="2">
    <source>
        <dbReference type="Proteomes" id="UP000679352"/>
    </source>
</evidence>
<name>A0A975S3R8_9RHOB</name>
<accession>A0A975S3R8</accession>
<dbReference type="InterPro" id="IPR014115">
    <property type="entry name" value="TrbI_Ftype"/>
</dbReference>
<proteinExistence type="predicted"/>
<evidence type="ECO:0000313" key="1">
    <source>
        <dbReference type="EMBL" id="QWK93007.1"/>
    </source>
</evidence>